<organism evidence="1 2">
    <name type="scientific">Seminavis robusta</name>
    <dbReference type="NCBI Taxonomy" id="568900"/>
    <lineage>
        <taxon>Eukaryota</taxon>
        <taxon>Sar</taxon>
        <taxon>Stramenopiles</taxon>
        <taxon>Ochrophyta</taxon>
        <taxon>Bacillariophyta</taxon>
        <taxon>Bacillariophyceae</taxon>
        <taxon>Bacillariophycidae</taxon>
        <taxon>Naviculales</taxon>
        <taxon>Naviculaceae</taxon>
        <taxon>Seminavis</taxon>
    </lineage>
</organism>
<dbReference type="Gene3D" id="3.40.140.10">
    <property type="entry name" value="Cytidine Deaminase, domain 2"/>
    <property type="match status" value="1"/>
</dbReference>
<name>A0A9N8EZP5_9STRA</name>
<accession>A0A9N8EZP5</accession>
<dbReference type="EMBL" id="CAICTM010002117">
    <property type="protein sequence ID" value="CAB9527984.1"/>
    <property type="molecule type" value="Genomic_DNA"/>
</dbReference>
<gene>
    <name evidence="1" type="ORF">SEMRO_2119_G315370.1</name>
</gene>
<dbReference type="OrthoDB" id="414540at2759"/>
<evidence type="ECO:0000313" key="2">
    <source>
        <dbReference type="Proteomes" id="UP001153069"/>
    </source>
</evidence>
<dbReference type="SUPFAM" id="SSF53927">
    <property type="entry name" value="Cytidine deaminase-like"/>
    <property type="match status" value="1"/>
</dbReference>
<dbReference type="AlphaFoldDB" id="A0A9N8EZP5"/>
<dbReference type="GO" id="GO:0003824">
    <property type="term" value="F:catalytic activity"/>
    <property type="evidence" value="ECO:0007669"/>
    <property type="project" value="InterPro"/>
</dbReference>
<keyword evidence="2" id="KW-1185">Reference proteome</keyword>
<comment type="caution">
    <text evidence="1">The sequence shown here is derived from an EMBL/GenBank/DDBJ whole genome shotgun (WGS) entry which is preliminary data.</text>
</comment>
<sequence>MEASSNKGLLYFTVAAVSLVTLWKLQRRQNRLGAGSQRDSVHQDEVDMQYLRSCHILRLQLSPPAQSNFRVVALLLLEDGSVVAGTNDEPSPNISLAMCAERCAFLRYRVQQCSSPVQTVYIVTDANTPVSPGTACREYMYCHHATRPTTRIVMQSKEPQSDPLCLNLSDLHPFPSIYAGLTPEEQMKFGRTLQSSIQQQVEQLQVTGLSHTQMSNLIQAAQNASQQDIRDSLHAMRYGAAVAIVDCSAGTTTGSTDPPQIYIVQAPQIKALEYGCTLDAACQLASQILVNKKARPVAVVLVDQFGIPHGLFAQARAFFVEHGFGDCMVIVTRVDSTSSQAPEKKATVQCVPARELAPFVPEFRS</sequence>
<dbReference type="CDD" id="cd01283">
    <property type="entry name" value="cytidine_deaminase"/>
    <property type="match status" value="1"/>
</dbReference>
<protein>
    <submittedName>
        <fullName evidence="1">Uncharacterized protein</fullName>
    </submittedName>
</protein>
<proteinExistence type="predicted"/>
<evidence type="ECO:0000313" key="1">
    <source>
        <dbReference type="EMBL" id="CAB9527984.1"/>
    </source>
</evidence>
<dbReference type="Proteomes" id="UP001153069">
    <property type="component" value="Unassembled WGS sequence"/>
</dbReference>
<dbReference type="InterPro" id="IPR016193">
    <property type="entry name" value="Cytidine_deaminase-like"/>
</dbReference>
<reference evidence="1" key="1">
    <citation type="submission" date="2020-06" db="EMBL/GenBank/DDBJ databases">
        <authorList>
            <consortium name="Plant Systems Biology data submission"/>
        </authorList>
    </citation>
    <scope>NUCLEOTIDE SEQUENCE</scope>
    <source>
        <strain evidence="1">D6</strain>
    </source>
</reference>